<dbReference type="InterPro" id="IPR018707">
    <property type="entry name" value="LpxR"/>
</dbReference>
<organism evidence="2 3">
    <name type="scientific">Hyphococcus aureus</name>
    <dbReference type="NCBI Taxonomy" id="2666033"/>
    <lineage>
        <taxon>Bacteria</taxon>
        <taxon>Pseudomonadati</taxon>
        <taxon>Pseudomonadota</taxon>
        <taxon>Alphaproteobacteria</taxon>
        <taxon>Parvularculales</taxon>
        <taxon>Parvularculaceae</taxon>
        <taxon>Hyphococcus</taxon>
    </lineage>
</organism>
<reference evidence="2 3" key="1">
    <citation type="submission" date="2024-09" db="EMBL/GenBank/DDBJ databases">
        <authorList>
            <person name="Zhang Z.-H."/>
        </authorList>
    </citation>
    <scope>NUCLEOTIDE SEQUENCE [LARGE SCALE GENOMIC DNA]</scope>
    <source>
        <strain evidence="2 3">HHTR114</strain>
    </source>
</reference>
<feature type="chain" id="PRO_5046753568" evidence="1">
    <location>
        <begin position="23"/>
        <end position="119"/>
    </location>
</feature>
<protein>
    <submittedName>
        <fullName evidence="2">Lipid A-modifier LpxR family protein</fullName>
    </submittedName>
</protein>
<dbReference type="Pfam" id="PF09982">
    <property type="entry name" value="LpxR"/>
    <property type="match status" value="1"/>
</dbReference>
<feature type="signal peptide" evidence="1">
    <location>
        <begin position="1"/>
        <end position="22"/>
    </location>
</feature>
<dbReference type="InterPro" id="IPR037107">
    <property type="entry name" value="Put_OMP_sf"/>
</dbReference>
<comment type="caution">
    <text evidence="2">The sequence shown here is derived from an EMBL/GenBank/DDBJ whole genome shotgun (WGS) entry which is preliminary data.</text>
</comment>
<keyword evidence="1" id="KW-0732">Signal</keyword>
<evidence type="ECO:0000256" key="1">
    <source>
        <dbReference type="SAM" id="SignalP"/>
    </source>
</evidence>
<dbReference type="EMBL" id="JBHPON010000001">
    <property type="protein sequence ID" value="MFC6035447.1"/>
    <property type="molecule type" value="Genomic_DNA"/>
</dbReference>
<keyword evidence="3" id="KW-1185">Reference proteome</keyword>
<proteinExistence type="predicted"/>
<name>A0ABW1KXR6_9PROT</name>
<dbReference type="Gene3D" id="2.40.128.140">
    <property type="entry name" value="Outer membrane protein"/>
    <property type="match status" value="1"/>
</dbReference>
<sequence length="119" mass="13149">MIKKFSLVVVLASALWASRAVAEEKATWSTLLENDYFGSTDSKYTNGVRSGYLSAKGRGEDFARHFLRASPDDVTRIGFALGQSIFTPQDNEAFEPLPDQHPYAGFREKVGSLISVCHC</sequence>
<dbReference type="RefSeq" id="WP_379879231.1">
    <property type="nucleotide sequence ID" value="NZ_JBHPON010000001.1"/>
</dbReference>
<evidence type="ECO:0000313" key="3">
    <source>
        <dbReference type="Proteomes" id="UP001596116"/>
    </source>
</evidence>
<evidence type="ECO:0000313" key="2">
    <source>
        <dbReference type="EMBL" id="MFC6035447.1"/>
    </source>
</evidence>
<dbReference type="Proteomes" id="UP001596116">
    <property type="component" value="Unassembled WGS sequence"/>
</dbReference>
<accession>A0ABW1KXR6</accession>
<gene>
    <name evidence="2" type="ORF">ACFMB1_07825</name>
</gene>